<dbReference type="PANTHER" id="PTHR35803">
    <property type="entry name" value="GLUCAN 1,4-ALPHA-GLUCOSIDASE SUSB-RELATED"/>
    <property type="match status" value="1"/>
</dbReference>
<dbReference type="Proteomes" id="UP000094256">
    <property type="component" value="Chromosome"/>
</dbReference>
<dbReference type="Gene3D" id="2.60.40.1180">
    <property type="entry name" value="Golgi alpha-mannosidase II"/>
    <property type="match status" value="1"/>
</dbReference>
<dbReference type="RefSeq" id="WP_069204812.1">
    <property type="nucleotide sequence ID" value="NZ_CP014168.1"/>
</dbReference>
<keyword evidence="2" id="KW-0326">Glycosidase</keyword>
<evidence type="ECO:0000259" key="6">
    <source>
        <dbReference type="Pfam" id="PF14509"/>
    </source>
</evidence>
<dbReference type="InterPro" id="IPR029483">
    <property type="entry name" value="GH97_C"/>
</dbReference>
<gene>
    <name evidence="7" type="ORF">AWL63_09945</name>
</gene>
<evidence type="ECO:0000256" key="1">
    <source>
        <dbReference type="ARBA" id="ARBA00022801"/>
    </source>
</evidence>
<evidence type="ECO:0000256" key="2">
    <source>
        <dbReference type="ARBA" id="ARBA00023295"/>
    </source>
</evidence>
<dbReference type="GO" id="GO:0016798">
    <property type="term" value="F:hydrolase activity, acting on glycosyl bonds"/>
    <property type="evidence" value="ECO:0007669"/>
    <property type="project" value="UniProtKB-KW"/>
</dbReference>
<evidence type="ECO:0000313" key="8">
    <source>
        <dbReference type="Proteomes" id="UP000094256"/>
    </source>
</evidence>
<dbReference type="InterPro" id="IPR013785">
    <property type="entry name" value="Aldolase_TIM"/>
</dbReference>
<dbReference type="InterPro" id="IPR017853">
    <property type="entry name" value="GH"/>
</dbReference>
<accession>A0A1B3ZA12</accession>
<dbReference type="EMBL" id="CP014168">
    <property type="protein sequence ID" value="AOH84247.1"/>
    <property type="molecule type" value="Genomic_DNA"/>
</dbReference>
<protein>
    <submittedName>
        <fullName evidence="7">Alpha-glucosidase</fullName>
    </submittedName>
</protein>
<organism evidence="7 8">
    <name type="scientific">Sphingomonas panacis</name>
    <dbReference type="NCBI Taxonomy" id="1560345"/>
    <lineage>
        <taxon>Bacteria</taxon>
        <taxon>Pseudomonadati</taxon>
        <taxon>Pseudomonadota</taxon>
        <taxon>Alphaproteobacteria</taxon>
        <taxon>Sphingomonadales</taxon>
        <taxon>Sphingomonadaceae</taxon>
        <taxon>Sphingomonas</taxon>
    </lineage>
</organism>
<dbReference type="Pfam" id="PF14508">
    <property type="entry name" value="GH97_N"/>
    <property type="match status" value="1"/>
</dbReference>
<evidence type="ECO:0000259" key="4">
    <source>
        <dbReference type="Pfam" id="PF10566"/>
    </source>
</evidence>
<dbReference type="Pfam" id="PF10566">
    <property type="entry name" value="Glyco_hydro_97"/>
    <property type="match status" value="1"/>
</dbReference>
<keyword evidence="3" id="KW-0732">Signal</keyword>
<sequence length="666" mass="72784">MRLLPTLLATAAALAPAAAKAQTPPAVVSPDGRTRLEIDSASGLRYRVVRDGNVVIATSPIGMVTSEGSFGTSESAVTSSEASTVNDSYVPVAGKASRVADRYNQVVFHLTRAKDGVTYDLVARAYDDGVAFRFAVAAQPRFQTIDVNWETTGFYFPADYACWGANSGRFENSHETEFDPIKASAMRGFHLYDAPLLCRTGKGETSFAIVEADKRDYPGAYYARRADAGLGVNVALTSRRDNVPDSPAFKVSAHATLAAGPLLTPWRTVMIGDRPGDLIQSSLVQLLAAPSAIADTSWIKPGKSAWDWWNGWAVNVPNAGINTATYQAYIDFAKSMNLEYILIDEGWYKGSSEGPRPADVTVPVSAVDIPGLVKYGAERNVGVWVWLQWKQLQRQLDAALPLYEAWGIKGIKVDFMDRNDQEMVEFYHELLSKAAAHHLMVDLHGAYPPDGLLRTYPNFVTQEGVLGAEYNKFGARITATHNVTLPFTRMLLGPMDYTPGGFRALPPSEFASRHRLLRPYVQTTRGQAIAMYVVYESPLVMLSDSPDAYIDANGRLTDGADFLKEVPTSWDETRFISGEIGQSIVLARRKGDRWYIGAMTNEQGRKVSVPLSMLGAGKSWRARIWQDGADMNHLKTSATHVQSRDRIQLTLAPSGGAAVVLEPAGS</sequence>
<dbReference type="Pfam" id="PF14509">
    <property type="entry name" value="GH97_C"/>
    <property type="match status" value="1"/>
</dbReference>
<evidence type="ECO:0000259" key="5">
    <source>
        <dbReference type="Pfam" id="PF14508"/>
    </source>
</evidence>
<dbReference type="STRING" id="1560345.AWL63_09945"/>
<keyword evidence="1" id="KW-0378">Hydrolase</keyword>
<dbReference type="SUPFAM" id="SSF51445">
    <property type="entry name" value="(Trans)glycosidases"/>
    <property type="match status" value="1"/>
</dbReference>
<dbReference type="InterPro" id="IPR019563">
    <property type="entry name" value="GH97_catalytic"/>
</dbReference>
<dbReference type="InterPro" id="IPR013780">
    <property type="entry name" value="Glyco_hydro_b"/>
</dbReference>
<name>A0A1B3ZA12_9SPHN</name>
<feature type="signal peptide" evidence="3">
    <location>
        <begin position="1"/>
        <end position="21"/>
    </location>
</feature>
<keyword evidence="8" id="KW-1185">Reference proteome</keyword>
<reference evidence="7 8" key="1">
    <citation type="submission" date="2016-01" db="EMBL/GenBank/DDBJ databases">
        <title>Complete genome and mega plasmid sequence of Sphingomonas panacis DCY99 elicits systemic resistance in rice to Xanthomonas oryzae.</title>
        <authorList>
            <person name="Kim Y.J."/>
            <person name="Yang D.C."/>
            <person name="Sing P."/>
        </authorList>
    </citation>
    <scope>NUCLEOTIDE SEQUENCE [LARGE SCALE GENOMIC DNA]</scope>
    <source>
        <strain evidence="7 8">DCY99</strain>
    </source>
</reference>
<dbReference type="Gene3D" id="3.20.20.70">
    <property type="entry name" value="Aldolase class I"/>
    <property type="match status" value="1"/>
</dbReference>
<dbReference type="GO" id="GO:0030246">
    <property type="term" value="F:carbohydrate binding"/>
    <property type="evidence" value="ECO:0007669"/>
    <property type="project" value="InterPro"/>
</dbReference>
<feature type="domain" description="Glycosyl-hydrolase 97 C-terminal oligomerisation" evidence="6">
    <location>
        <begin position="569"/>
        <end position="661"/>
    </location>
</feature>
<proteinExistence type="predicted"/>
<dbReference type="KEGG" id="span:AWL63_09945"/>
<evidence type="ECO:0000313" key="7">
    <source>
        <dbReference type="EMBL" id="AOH84247.1"/>
    </source>
</evidence>
<dbReference type="PANTHER" id="PTHR35803:SF2">
    <property type="entry name" value="RETAINING ALPHA-GALACTOSIDASE"/>
    <property type="match status" value="1"/>
</dbReference>
<dbReference type="InterPro" id="IPR052720">
    <property type="entry name" value="Glycosyl_hydrolase_97"/>
</dbReference>
<dbReference type="InterPro" id="IPR014718">
    <property type="entry name" value="GH-type_carb-bd"/>
</dbReference>
<feature type="domain" description="Glycosyl-hydrolase 97 catalytic" evidence="4">
    <location>
        <begin position="308"/>
        <end position="465"/>
    </location>
</feature>
<dbReference type="AlphaFoldDB" id="A0A1B3ZA12"/>
<dbReference type="InterPro" id="IPR029486">
    <property type="entry name" value="GH97_N"/>
</dbReference>
<feature type="domain" description="Glycosyl-hydrolase 97 N-terminal" evidence="5">
    <location>
        <begin position="27"/>
        <end position="290"/>
    </location>
</feature>
<evidence type="ECO:0000256" key="3">
    <source>
        <dbReference type="SAM" id="SignalP"/>
    </source>
</evidence>
<dbReference type="Gene3D" id="2.70.98.10">
    <property type="match status" value="1"/>
</dbReference>
<feature type="chain" id="PRO_5008556323" evidence="3">
    <location>
        <begin position="22"/>
        <end position="666"/>
    </location>
</feature>
<dbReference type="OrthoDB" id="57532at2"/>